<dbReference type="AlphaFoldDB" id="A0A542EQ92"/>
<evidence type="ECO:0000313" key="3">
    <source>
        <dbReference type="Proteomes" id="UP000316298"/>
    </source>
</evidence>
<feature type="transmembrane region" description="Helical" evidence="1">
    <location>
        <begin position="103"/>
        <end position="128"/>
    </location>
</feature>
<feature type="transmembrane region" description="Helical" evidence="1">
    <location>
        <begin position="45"/>
        <end position="63"/>
    </location>
</feature>
<keyword evidence="1" id="KW-0812">Transmembrane</keyword>
<feature type="transmembrane region" description="Helical" evidence="1">
    <location>
        <begin position="70"/>
        <end position="91"/>
    </location>
</feature>
<name>A0A542EQ92_9ACTN</name>
<proteinExistence type="predicted"/>
<keyword evidence="1" id="KW-0472">Membrane</keyword>
<organism evidence="2 3">
    <name type="scientific">Kribbella jejuensis</name>
    <dbReference type="NCBI Taxonomy" id="236068"/>
    <lineage>
        <taxon>Bacteria</taxon>
        <taxon>Bacillati</taxon>
        <taxon>Actinomycetota</taxon>
        <taxon>Actinomycetes</taxon>
        <taxon>Propionibacteriales</taxon>
        <taxon>Kribbellaceae</taxon>
        <taxon>Kribbella</taxon>
    </lineage>
</organism>
<evidence type="ECO:0000313" key="2">
    <source>
        <dbReference type="EMBL" id="TQJ17528.1"/>
    </source>
</evidence>
<keyword evidence="1" id="KW-1133">Transmembrane helix</keyword>
<gene>
    <name evidence="2" type="ORF">FB475_1648</name>
</gene>
<dbReference type="EMBL" id="VFMM01000001">
    <property type="protein sequence ID" value="TQJ17528.1"/>
    <property type="molecule type" value="Genomic_DNA"/>
</dbReference>
<protein>
    <submittedName>
        <fullName evidence="2">Uncharacterized protein</fullName>
    </submittedName>
</protein>
<evidence type="ECO:0000256" key="1">
    <source>
        <dbReference type="SAM" id="Phobius"/>
    </source>
</evidence>
<dbReference type="Proteomes" id="UP000316298">
    <property type="component" value="Unassembled WGS sequence"/>
</dbReference>
<accession>A0A542EQ92</accession>
<reference evidence="2 3" key="1">
    <citation type="submission" date="2019-06" db="EMBL/GenBank/DDBJ databases">
        <title>Sequencing the genomes of 1000 actinobacteria strains.</title>
        <authorList>
            <person name="Klenk H.-P."/>
        </authorList>
    </citation>
    <scope>NUCLEOTIDE SEQUENCE [LARGE SCALE GENOMIC DNA]</scope>
    <source>
        <strain evidence="2 3">DSM 17305</strain>
    </source>
</reference>
<sequence length="137" mass="14028">MPAVASGRALILSMLVLIVCDVIGGFVVASGVNTGDEAWGFNAKSTVPLPIGAAQLVLAWLAARNARPPVGLVAAVVLSVFCLISFLSGLFDGDLFHTVASAGLISWAVGWGVLLLLVTAAVGLLASARAAQLYRLR</sequence>
<comment type="caution">
    <text evidence="2">The sequence shown here is derived from an EMBL/GenBank/DDBJ whole genome shotgun (WGS) entry which is preliminary data.</text>
</comment>
<keyword evidence="3" id="KW-1185">Reference proteome</keyword>